<name>A0A4Y8SNW7_9SPHI</name>
<dbReference type="AlphaFoldDB" id="A0A4Y8SNW7"/>
<dbReference type="Proteomes" id="UP000297540">
    <property type="component" value="Unassembled WGS sequence"/>
</dbReference>
<keyword evidence="1" id="KW-0472">Membrane</keyword>
<feature type="transmembrane region" description="Helical" evidence="1">
    <location>
        <begin position="5"/>
        <end position="23"/>
    </location>
</feature>
<protein>
    <submittedName>
        <fullName evidence="2">Uncharacterized protein</fullName>
    </submittedName>
</protein>
<gene>
    <name evidence="2" type="ORF">E2R66_02195</name>
</gene>
<feature type="transmembrane region" description="Helical" evidence="1">
    <location>
        <begin position="29"/>
        <end position="47"/>
    </location>
</feature>
<comment type="caution">
    <text evidence="2">The sequence shown here is derived from an EMBL/GenBank/DDBJ whole genome shotgun (WGS) entry which is preliminary data.</text>
</comment>
<accession>A0A4Y8SNW7</accession>
<reference evidence="2 3" key="1">
    <citation type="journal article" date="2017" name="Int. J. Syst. Evol. Microbiol.">
        <title>Mucilaginibacterpsychrotolerans sp. nov., isolated from peatlands.</title>
        <authorList>
            <person name="Deng Y."/>
            <person name="Shen L."/>
            <person name="Xu B."/>
            <person name="Liu Y."/>
            <person name="Gu Z."/>
            <person name="Liu H."/>
            <person name="Zhou Y."/>
        </authorList>
    </citation>
    <scope>NUCLEOTIDE SEQUENCE [LARGE SCALE GENOMIC DNA]</scope>
    <source>
        <strain evidence="2 3">NH7-4</strain>
    </source>
</reference>
<dbReference type="InterPro" id="IPR045938">
    <property type="entry name" value="DUF6358"/>
</dbReference>
<sequence>MGKKIALNVLYNVCIFVALVIGYEGVTRGHYAYLLAAVFIAAVIIALKMKLIKEVKESTRKP</sequence>
<keyword evidence="3" id="KW-1185">Reference proteome</keyword>
<dbReference type="OrthoDB" id="773226at2"/>
<evidence type="ECO:0000313" key="3">
    <source>
        <dbReference type="Proteomes" id="UP000297540"/>
    </source>
</evidence>
<keyword evidence="1" id="KW-0812">Transmembrane</keyword>
<proteinExistence type="predicted"/>
<evidence type="ECO:0000313" key="2">
    <source>
        <dbReference type="EMBL" id="TFF40086.1"/>
    </source>
</evidence>
<dbReference type="EMBL" id="SOZE01000002">
    <property type="protein sequence ID" value="TFF40086.1"/>
    <property type="molecule type" value="Genomic_DNA"/>
</dbReference>
<dbReference type="RefSeq" id="WP_133226797.1">
    <property type="nucleotide sequence ID" value="NZ_SOZE01000002.1"/>
</dbReference>
<keyword evidence="1" id="KW-1133">Transmembrane helix</keyword>
<evidence type="ECO:0000256" key="1">
    <source>
        <dbReference type="SAM" id="Phobius"/>
    </source>
</evidence>
<organism evidence="2 3">
    <name type="scientific">Mucilaginibacter psychrotolerans</name>
    <dbReference type="NCBI Taxonomy" id="1524096"/>
    <lineage>
        <taxon>Bacteria</taxon>
        <taxon>Pseudomonadati</taxon>
        <taxon>Bacteroidota</taxon>
        <taxon>Sphingobacteriia</taxon>
        <taxon>Sphingobacteriales</taxon>
        <taxon>Sphingobacteriaceae</taxon>
        <taxon>Mucilaginibacter</taxon>
    </lineage>
</organism>
<dbReference type="Pfam" id="PF19885">
    <property type="entry name" value="DUF6358"/>
    <property type="match status" value="1"/>
</dbReference>